<dbReference type="PANTHER" id="PTHR32246">
    <property type="entry name" value="INGRESSION PROTEIN FIC1"/>
    <property type="match status" value="1"/>
</dbReference>
<dbReference type="EMBL" id="JACGWJ010000015">
    <property type="protein sequence ID" value="KAL0366850.1"/>
    <property type="molecule type" value="Genomic_DNA"/>
</dbReference>
<dbReference type="InterPro" id="IPR035892">
    <property type="entry name" value="C2_domain_sf"/>
</dbReference>
<comment type="caution">
    <text evidence="4">The sequence shown here is derived from an EMBL/GenBank/DDBJ whole genome shotgun (WGS) entry which is preliminary data.</text>
</comment>
<evidence type="ECO:0000313" key="4">
    <source>
        <dbReference type="EMBL" id="KAL0366850.1"/>
    </source>
</evidence>
<protein>
    <recommendedName>
        <fullName evidence="3">C2 domain-containing protein</fullName>
    </recommendedName>
</protein>
<feature type="compositionally biased region" description="Low complexity" evidence="1">
    <location>
        <begin position="231"/>
        <end position="243"/>
    </location>
</feature>
<dbReference type="SMART" id="SM00239">
    <property type="entry name" value="C2"/>
    <property type="match status" value="1"/>
</dbReference>
<dbReference type="Gene3D" id="2.60.40.150">
    <property type="entry name" value="C2 domain"/>
    <property type="match status" value="1"/>
</dbReference>
<feature type="chain" id="PRO_5043789060" description="C2 domain-containing protein" evidence="2">
    <location>
        <begin position="25"/>
        <end position="551"/>
    </location>
</feature>
<name>A0AAW2QH04_SESRA</name>
<dbReference type="AlphaFoldDB" id="A0AAW2QH04"/>
<organism evidence="4">
    <name type="scientific">Sesamum radiatum</name>
    <name type="common">Black benniseed</name>
    <dbReference type="NCBI Taxonomy" id="300843"/>
    <lineage>
        <taxon>Eukaryota</taxon>
        <taxon>Viridiplantae</taxon>
        <taxon>Streptophyta</taxon>
        <taxon>Embryophyta</taxon>
        <taxon>Tracheophyta</taxon>
        <taxon>Spermatophyta</taxon>
        <taxon>Magnoliopsida</taxon>
        <taxon>eudicotyledons</taxon>
        <taxon>Gunneridae</taxon>
        <taxon>Pentapetalae</taxon>
        <taxon>asterids</taxon>
        <taxon>lamiids</taxon>
        <taxon>Lamiales</taxon>
        <taxon>Pedaliaceae</taxon>
        <taxon>Sesamum</taxon>
    </lineage>
</organism>
<dbReference type="PROSITE" id="PS50004">
    <property type="entry name" value="C2"/>
    <property type="match status" value="1"/>
</dbReference>
<evidence type="ECO:0000259" key="3">
    <source>
        <dbReference type="PROSITE" id="PS50004"/>
    </source>
</evidence>
<feature type="compositionally biased region" description="Basic and acidic residues" evidence="1">
    <location>
        <begin position="354"/>
        <end position="378"/>
    </location>
</feature>
<dbReference type="InterPro" id="IPR000008">
    <property type="entry name" value="C2_dom"/>
</dbReference>
<feature type="domain" description="C2" evidence="3">
    <location>
        <begin position="45"/>
        <end position="165"/>
    </location>
</feature>
<feature type="compositionally biased region" description="Low complexity" evidence="1">
    <location>
        <begin position="331"/>
        <end position="344"/>
    </location>
</feature>
<feature type="region of interest" description="Disordered" evidence="1">
    <location>
        <begin position="297"/>
        <end position="391"/>
    </location>
</feature>
<reference evidence="4" key="2">
    <citation type="journal article" date="2024" name="Plant">
        <title>Genomic evolution and insights into agronomic trait innovations of Sesamum species.</title>
        <authorList>
            <person name="Miao H."/>
            <person name="Wang L."/>
            <person name="Qu L."/>
            <person name="Liu H."/>
            <person name="Sun Y."/>
            <person name="Le M."/>
            <person name="Wang Q."/>
            <person name="Wei S."/>
            <person name="Zheng Y."/>
            <person name="Lin W."/>
            <person name="Duan Y."/>
            <person name="Cao H."/>
            <person name="Xiong S."/>
            <person name="Wang X."/>
            <person name="Wei L."/>
            <person name="Li C."/>
            <person name="Ma Q."/>
            <person name="Ju M."/>
            <person name="Zhao R."/>
            <person name="Li G."/>
            <person name="Mu C."/>
            <person name="Tian Q."/>
            <person name="Mei H."/>
            <person name="Zhang T."/>
            <person name="Gao T."/>
            <person name="Zhang H."/>
        </authorList>
    </citation>
    <scope>NUCLEOTIDE SEQUENCE</scope>
    <source>
        <strain evidence="4">G02</strain>
    </source>
</reference>
<sequence>MRSRHPIILSLSALLASICPKTYHSLVVLSPDGGRNNRSRALIHHLQDSVPSPIMAPAVKPFQLLEINIISAQDLEPVARKMRTYAKAWVHPNRKLASCTDKEGNNNPTWNDKFVFRVAEEFLREDSSAVMIEIYSAHWLRDVLVGTVRVLVGNLIPPPVRTRENNSHYMGMRFVALQVRRPSGRPQGILNIGVALLDGSMRSMPLYRQLSSSAVGYRDLMQHPPTHLQVQQNDNNNNKDQQQAPALKPILRRTRSERSERVIYDDYSPRSSMVGVPTQMGTKEGSSILTVAESVDPFKGGKKKGKASSVITGAELREKPKQKDKKGKAGSVVSDSIVSKGSSSFYKNKNTVNEGKDDRGDKKLGSPEKAKVVDEKSVGIKGVQNSGSPKDKAVIPAILKPNGAQKGVVLGKPVIGAPFKGNSIVSDSEVGPSPSEVAAALAQRRYLQDDNQSSVLDGWSLDESVEGLRSKLERWRTELPPLYDNGFSTSSYKSSGGQHGRRHSDGGSGLFSCFGNICGYECQCICGKPPGKRNQSRFAASSVGSPGRSIL</sequence>
<accession>A0AAW2QH04</accession>
<dbReference type="CDD" id="cd04051">
    <property type="entry name" value="C2_SRC2_like"/>
    <property type="match status" value="1"/>
</dbReference>
<keyword evidence="2" id="KW-0732">Signal</keyword>
<gene>
    <name evidence="4" type="ORF">Sradi_3575100</name>
</gene>
<feature type="region of interest" description="Disordered" evidence="1">
    <location>
        <begin position="228"/>
        <end position="259"/>
    </location>
</feature>
<proteinExistence type="predicted"/>
<evidence type="ECO:0000256" key="1">
    <source>
        <dbReference type="SAM" id="MobiDB-lite"/>
    </source>
</evidence>
<dbReference type="InterPro" id="IPR044750">
    <property type="entry name" value="C2_SRC2/BAP"/>
</dbReference>
<feature type="signal peptide" evidence="2">
    <location>
        <begin position="1"/>
        <end position="24"/>
    </location>
</feature>
<dbReference type="PANTHER" id="PTHR32246:SF143">
    <property type="entry name" value="CALCIUM-DEPENDENT LIPID-BINDING (CALB DOMAIN) FAMILY PROTEIN"/>
    <property type="match status" value="1"/>
</dbReference>
<evidence type="ECO:0000256" key="2">
    <source>
        <dbReference type="SAM" id="SignalP"/>
    </source>
</evidence>
<dbReference type="GO" id="GO:0006952">
    <property type="term" value="P:defense response"/>
    <property type="evidence" value="ECO:0007669"/>
    <property type="project" value="InterPro"/>
</dbReference>
<reference evidence="4" key="1">
    <citation type="submission" date="2020-06" db="EMBL/GenBank/DDBJ databases">
        <authorList>
            <person name="Li T."/>
            <person name="Hu X."/>
            <person name="Zhang T."/>
            <person name="Song X."/>
            <person name="Zhang H."/>
            <person name="Dai N."/>
            <person name="Sheng W."/>
            <person name="Hou X."/>
            <person name="Wei L."/>
        </authorList>
    </citation>
    <scope>NUCLEOTIDE SEQUENCE</scope>
    <source>
        <strain evidence="4">G02</strain>
        <tissue evidence="4">Leaf</tissue>
    </source>
</reference>
<dbReference type="SUPFAM" id="SSF49562">
    <property type="entry name" value="C2 domain (Calcium/lipid-binding domain, CaLB)"/>
    <property type="match status" value="1"/>
</dbReference>
<dbReference type="Pfam" id="PF00168">
    <property type="entry name" value="C2"/>
    <property type="match status" value="1"/>
</dbReference>